<dbReference type="GO" id="GO:0000976">
    <property type="term" value="F:transcription cis-regulatory region binding"/>
    <property type="evidence" value="ECO:0007669"/>
    <property type="project" value="TreeGrafter"/>
</dbReference>
<dbReference type="GO" id="GO:0003700">
    <property type="term" value="F:DNA-binding transcription factor activity"/>
    <property type="evidence" value="ECO:0007669"/>
    <property type="project" value="TreeGrafter"/>
</dbReference>
<keyword evidence="3" id="KW-0804">Transcription</keyword>
<evidence type="ECO:0000256" key="4">
    <source>
        <dbReference type="PROSITE-ProRule" id="PRU00335"/>
    </source>
</evidence>
<feature type="DNA-binding region" description="H-T-H motif" evidence="4">
    <location>
        <begin position="36"/>
        <end position="55"/>
    </location>
</feature>
<dbReference type="PANTHER" id="PTHR30055">
    <property type="entry name" value="HTH-TYPE TRANSCRIPTIONAL REGULATOR RUTR"/>
    <property type="match status" value="1"/>
</dbReference>
<accession>A0A221K4L9</accession>
<evidence type="ECO:0000313" key="6">
    <source>
        <dbReference type="EMBL" id="ASM73830.1"/>
    </source>
</evidence>
<evidence type="ECO:0000259" key="5">
    <source>
        <dbReference type="PROSITE" id="PS50977"/>
    </source>
</evidence>
<keyword evidence="1" id="KW-0805">Transcription regulation</keyword>
<dbReference type="AlphaFoldDB" id="A0A221K4L9"/>
<dbReference type="Proteomes" id="UP000199754">
    <property type="component" value="Chromosome"/>
</dbReference>
<dbReference type="InterPro" id="IPR049445">
    <property type="entry name" value="TetR_SbtR-like_C"/>
</dbReference>
<proteinExistence type="predicted"/>
<dbReference type="Pfam" id="PF21597">
    <property type="entry name" value="TetR_C_43"/>
    <property type="match status" value="1"/>
</dbReference>
<protein>
    <submittedName>
        <fullName evidence="6">HTH-type transcriptional regulator MtrR</fullName>
    </submittedName>
</protein>
<dbReference type="PROSITE" id="PS50977">
    <property type="entry name" value="HTH_TETR_2"/>
    <property type="match status" value="1"/>
</dbReference>
<keyword evidence="2 4" id="KW-0238">DNA-binding</keyword>
<organism evidence="6 7">
    <name type="scientific">Pseudosulfitobacter pseudonitzschiae</name>
    <dbReference type="NCBI Taxonomy" id="1402135"/>
    <lineage>
        <taxon>Bacteria</taxon>
        <taxon>Pseudomonadati</taxon>
        <taxon>Pseudomonadota</taxon>
        <taxon>Alphaproteobacteria</taxon>
        <taxon>Rhodobacterales</taxon>
        <taxon>Roseobacteraceae</taxon>
        <taxon>Pseudosulfitobacter</taxon>
    </lineage>
</organism>
<evidence type="ECO:0000256" key="3">
    <source>
        <dbReference type="ARBA" id="ARBA00023163"/>
    </source>
</evidence>
<dbReference type="SUPFAM" id="SSF48498">
    <property type="entry name" value="Tetracyclin repressor-like, C-terminal domain"/>
    <property type="match status" value="1"/>
</dbReference>
<dbReference type="InterPro" id="IPR009057">
    <property type="entry name" value="Homeodomain-like_sf"/>
</dbReference>
<gene>
    <name evidence="6" type="primary">mtrR</name>
    <name evidence="6" type="ORF">SULPSESMR1_03052</name>
</gene>
<evidence type="ECO:0000256" key="2">
    <source>
        <dbReference type="ARBA" id="ARBA00023125"/>
    </source>
</evidence>
<dbReference type="KEGG" id="spse:SULPSESMR1_03052"/>
<dbReference type="EMBL" id="CP022415">
    <property type="protein sequence ID" value="ASM73830.1"/>
    <property type="molecule type" value="Genomic_DNA"/>
</dbReference>
<dbReference type="Pfam" id="PF00440">
    <property type="entry name" value="TetR_N"/>
    <property type="match status" value="1"/>
</dbReference>
<dbReference type="PRINTS" id="PR00455">
    <property type="entry name" value="HTHTETR"/>
</dbReference>
<sequence>MAEIGKRKPRADAQKNRELLLEAAKEVLGRGGPKASLEAVARRAGVGIGTLYRHFPTREMLFMAVFSRELDQLVSTAEDLAEREDPLEAIRSWLHANVNLVETKRGMLGALSLVMTEDLKQGYTERSNLVLAAMDRLLDKGRKAGEIRDGVSAEDLVQTLYAICYARQPGPDWRENVLRVLDIFVDGLKR</sequence>
<keyword evidence="7" id="KW-1185">Reference proteome</keyword>
<dbReference type="InterPro" id="IPR001647">
    <property type="entry name" value="HTH_TetR"/>
</dbReference>
<evidence type="ECO:0000313" key="7">
    <source>
        <dbReference type="Proteomes" id="UP000199754"/>
    </source>
</evidence>
<dbReference type="Gene3D" id="1.10.357.10">
    <property type="entry name" value="Tetracycline Repressor, domain 2"/>
    <property type="match status" value="1"/>
</dbReference>
<dbReference type="InterPro" id="IPR050109">
    <property type="entry name" value="HTH-type_TetR-like_transc_reg"/>
</dbReference>
<name>A0A221K4L9_9RHOB</name>
<dbReference type="RefSeq" id="WP_089421587.1">
    <property type="nucleotide sequence ID" value="NZ_CP022415.1"/>
</dbReference>
<dbReference type="SUPFAM" id="SSF46689">
    <property type="entry name" value="Homeodomain-like"/>
    <property type="match status" value="1"/>
</dbReference>
<dbReference type="PANTHER" id="PTHR30055:SF234">
    <property type="entry name" value="HTH-TYPE TRANSCRIPTIONAL REGULATOR BETI"/>
    <property type="match status" value="1"/>
</dbReference>
<dbReference type="STRING" id="1402135.SAMN05444149_10945"/>
<dbReference type="InterPro" id="IPR036271">
    <property type="entry name" value="Tet_transcr_reg_TetR-rel_C_sf"/>
</dbReference>
<reference evidence="6 7" key="1">
    <citation type="submission" date="2017-07" db="EMBL/GenBank/DDBJ databases">
        <title>Genome Sequence of Sulfitobacter pseudonitzschiae Strain SMR1 Isolated from a culture of the Diatom Skeletonema marinoi.</title>
        <authorList>
            <person name="Topel M."/>
            <person name="Pinder M.I.M."/>
            <person name="Johansson O.N."/>
            <person name="Kourtchenko O."/>
            <person name="Godhe A."/>
            <person name="Clarke A.K."/>
        </authorList>
    </citation>
    <scope>NUCLEOTIDE SEQUENCE [LARGE SCALE GENOMIC DNA]</scope>
    <source>
        <strain evidence="6 7">SMR1</strain>
    </source>
</reference>
<dbReference type="OrthoDB" id="9795011at2"/>
<evidence type="ECO:0000256" key="1">
    <source>
        <dbReference type="ARBA" id="ARBA00023015"/>
    </source>
</evidence>
<feature type="domain" description="HTH tetR-type" evidence="5">
    <location>
        <begin position="14"/>
        <end position="73"/>
    </location>
</feature>